<evidence type="ECO:0000256" key="2">
    <source>
        <dbReference type="SAM" id="SignalP"/>
    </source>
</evidence>
<dbReference type="EMBL" id="VAHF01000002">
    <property type="protein sequence ID" value="TXG68805.1"/>
    <property type="molecule type" value="Genomic_DNA"/>
</dbReference>
<proteinExistence type="predicted"/>
<gene>
    <name evidence="3" type="ORF">EZV62_003740</name>
</gene>
<feature type="signal peptide" evidence="2">
    <location>
        <begin position="1"/>
        <end position="23"/>
    </location>
</feature>
<dbReference type="CDD" id="cd07535">
    <property type="entry name" value="HAD_VSP"/>
    <property type="match status" value="1"/>
</dbReference>
<dbReference type="GO" id="GO:0003993">
    <property type="term" value="F:acid phosphatase activity"/>
    <property type="evidence" value="ECO:0007669"/>
    <property type="project" value="InterPro"/>
</dbReference>
<dbReference type="InterPro" id="IPR023214">
    <property type="entry name" value="HAD_sf"/>
</dbReference>
<dbReference type="NCBIfam" id="TIGR01675">
    <property type="entry name" value="plant-AP"/>
    <property type="match status" value="1"/>
</dbReference>
<evidence type="ECO:0000256" key="1">
    <source>
        <dbReference type="ARBA" id="ARBA00022729"/>
    </source>
</evidence>
<dbReference type="Proteomes" id="UP000323000">
    <property type="component" value="Chromosome 2"/>
</dbReference>
<comment type="caution">
    <text evidence="3">The sequence shown here is derived from an EMBL/GenBank/DDBJ whole genome shotgun (WGS) entry which is preliminary data.</text>
</comment>
<sequence length="398" mass="45181">METRVFPLLSSFLSIIFLATSQASDLHIPHQIHLLRPQSGAHGHDIPGLSCLSWRLSVETHNLVGWKTVPQQCENYVGHYMLGKQYRDDSKAVVNEALLYAQSLKVAGDGKEIWVFDIDETTLSNLPYFAKHGFGTEPYNATTFNEWVMEGKGLALPETLKLYQKVLSLGIKIVFLTGRTESQRSVTATNLKKVGFHTWEKLILRGPSYTGKPAVAYKSNERKIFEKNGYRIIGNIGDQWSDILGTNTGNRTFKLPDPLYYVGKQCRKYVGHYMLGQQYRDDSKAVINEALLYAQSLKLIGDGKEIWVFDIDKTTLSNLPYFAKHGFGTKPYNATIINGWVMERKAAALPESLKLYKKLLPLKIKVVFLTGRAEEQRIVTTNNLKKFGFHTWEKLILK</sequence>
<protein>
    <recommendedName>
        <fullName evidence="5">Acid phosphatase</fullName>
    </recommendedName>
</protein>
<name>A0A5C7II96_9ROSI</name>
<dbReference type="InterPro" id="IPR005519">
    <property type="entry name" value="Acid_phosphat_B-like"/>
</dbReference>
<evidence type="ECO:0000313" key="3">
    <source>
        <dbReference type="EMBL" id="TXG68805.1"/>
    </source>
</evidence>
<dbReference type="OrthoDB" id="59415at2759"/>
<accession>A0A5C7II96</accession>
<feature type="chain" id="PRO_5022850847" description="Acid phosphatase" evidence="2">
    <location>
        <begin position="24"/>
        <end position="398"/>
    </location>
</feature>
<dbReference type="InterPro" id="IPR010028">
    <property type="entry name" value="Acid_phosphatase_pln"/>
</dbReference>
<dbReference type="SUPFAM" id="SSF56784">
    <property type="entry name" value="HAD-like"/>
    <property type="match status" value="2"/>
</dbReference>
<evidence type="ECO:0008006" key="5">
    <source>
        <dbReference type="Google" id="ProtNLM"/>
    </source>
</evidence>
<keyword evidence="1 2" id="KW-0732">Signal</keyword>
<reference evidence="4" key="1">
    <citation type="journal article" date="2019" name="Gigascience">
        <title>De novo genome assembly of the endangered Acer yangbiense, a plant species with extremely small populations endemic to Yunnan Province, China.</title>
        <authorList>
            <person name="Yang J."/>
            <person name="Wariss H.M."/>
            <person name="Tao L."/>
            <person name="Zhang R."/>
            <person name="Yun Q."/>
            <person name="Hollingsworth P."/>
            <person name="Dao Z."/>
            <person name="Luo G."/>
            <person name="Guo H."/>
            <person name="Ma Y."/>
            <person name="Sun W."/>
        </authorList>
    </citation>
    <scope>NUCLEOTIDE SEQUENCE [LARGE SCALE GENOMIC DNA]</scope>
    <source>
        <strain evidence="4">cv. Malutang</strain>
    </source>
</reference>
<dbReference type="AlphaFoldDB" id="A0A5C7II96"/>
<dbReference type="PANTHER" id="PTHR31284:SF19">
    <property type="entry name" value="VEGETATIVE STORAGE PROTEIN 1-RELATED"/>
    <property type="match status" value="1"/>
</dbReference>
<dbReference type="PANTHER" id="PTHR31284">
    <property type="entry name" value="ACID PHOSPHATASE-LIKE PROTEIN"/>
    <property type="match status" value="1"/>
</dbReference>
<dbReference type="InterPro" id="IPR036412">
    <property type="entry name" value="HAD-like_sf"/>
</dbReference>
<evidence type="ECO:0000313" key="4">
    <source>
        <dbReference type="Proteomes" id="UP000323000"/>
    </source>
</evidence>
<keyword evidence="4" id="KW-1185">Reference proteome</keyword>
<dbReference type="Gene3D" id="3.40.50.1000">
    <property type="entry name" value="HAD superfamily/HAD-like"/>
    <property type="match status" value="2"/>
</dbReference>
<organism evidence="3 4">
    <name type="scientific">Acer yangbiense</name>
    <dbReference type="NCBI Taxonomy" id="1000413"/>
    <lineage>
        <taxon>Eukaryota</taxon>
        <taxon>Viridiplantae</taxon>
        <taxon>Streptophyta</taxon>
        <taxon>Embryophyta</taxon>
        <taxon>Tracheophyta</taxon>
        <taxon>Spermatophyta</taxon>
        <taxon>Magnoliopsida</taxon>
        <taxon>eudicotyledons</taxon>
        <taxon>Gunneridae</taxon>
        <taxon>Pentapetalae</taxon>
        <taxon>rosids</taxon>
        <taxon>malvids</taxon>
        <taxon>Sapindales</taxon>
        <taxon>Sapindaceae</taxon>
        <taxon>Hippocastanoideae</taxon>
        <taxon>Acereae</taxon>
        <taxon>Acer</taxon>
    </lineage>
</organism>
<dbReference type="Pfam" id="PF03767">
    <property type="entry name" value="Acid_phosphat_B"/>
    <property type="match status" value="2"/>
</dbReference>